<dbReference type="RefSeq" id="WP_223991188.1">
    <property type="nucleotide sequence ID" value="NZ_CAJZAG010000007.1"/>
</dbReference>
<dbReference type="EMBL" id="CAJZAG010000007">
    <property type="protein sequence ID" value="CAG9177710.1"/>
    <property type="molecule type" value="Genomic_DNA"/>
</dbReference>
<protein>
    <recommendedName>
        <fullName evidence="3">DNA-binding protein</fullName>
    </recommendedName>
</protein>
<dbReference type="Proteomes" id="UP000706525">
    <property type="component" value="Unassembled WGS sequence"/>
</dbReference>
<keyword evidence="2" id="KW-1185">Reference proteome</keyword>
<proteinExistence type="predicted"/>
<comment type="caution">
    <text evidence="1">The sequence shown here is derived from an EMBL/GenBank/DDBJ whole genome shotgun (WGS) entry which is preliminary data.</text>
</comment>
<accession>A0ABN7YW87</accession>
<organism evidence="1 2">
    <name type="scientific">Cupriavidus pampae</name>
    <dbReference type="NCBI Taxonomy" id="659251"/>
    <lineage>
        <taxon>Bacteria</taxon>
        <taxon>Pseudomonadati</taxon>
        <taxon>Pseudomonadota</taxon>
        <taxon>Betaproteobacteria</taxon>
        <taxon>Burkholderiales</taxon>
        <taxon>Burkholderiaceae</taxon>
        <taxon>Cupriavidus</taxon>
    </lineage>
</organism>
<name>A0ABN7YW87_9BURK</name>
<evidence type="ECO:0000313" key="1">
    <source>
        <dbReference type="EMBL" id="CAG9177710.1"/>
    </source>
</evidence>
<reference evidence="1 2" key="1">
    <citation type="submission" date="2021-08" db="EMBL/GenBank/DDBJ databases">
        <authorList>
            <person name="Peeters C."/>
        </authorList>
    </citation>
    <scope>NUCLEOTIDE SEQUENCE [LARGE SCALE GENOMIC DNA]</scope>
    <source>
        <strain evidence="1 2">LMG 32289</strain>
    </source>
</reference>
<sequence>MDQPLFDSADSALRFAFSYSKQQYSPTPMARLMRGTVGSGKGLVGNDGAAQAGMVRSEVEKLDALQLAILIAQFAPAHLPCDCGASCCSRKKLNPEWNAAVNFLTEHTVQLFAGSLSHYRLRRSLIERYFGARRDGNGKKLSVERLSEECGVHRHTAASHNERLTRYLRGTKGINGEVGIQARAMRVVDEILRGHGFVGIADAA</sequence>
<evidence type="ECO:0008006" key="3">
    <source>
        <dbReference type="Google" id="ProtNLM"/>
    </source>
</evidence>
<evidence type="ECO:0000313" key="2">
    <source>
        <dbReference type="Proteomes" id="UP000706525"/>
    </source>
</evidence>
<gene>
    <name evidence="1" type="ORF">LMG32289_03881</name>
</gene>